<keyword evidence="2 12" id="KW-0716">Sensory transduction</keyword>
<dbReference type="AlphaFoldDB" id="A0A6I9VQ92"/>
<dbReference type="GO" id="GO:0004984">
    <property type="term" value="F:olfactory receptor activity"/>
    <property type="evidence" value="ECO:0007669"/>
    <property type="project" value="InterPro"/>
</dbReference>
<comment type="similarity">
    <text evidence="10">Belongs to the insect chemoreceptor superfamily. Heteromeric odorant receptor channel (TC 1.A.69) family. Or2a subfamily.</text>
</comment>
<feature type="transmembrane region" description="Helical" evidence="12">
    <location>
        <begin position="125"/>
        <end position="144"/>
    </location>
</feature>
<evidence type="ECO:0000256" key="5">
    <source>
        <dbReference type="ARBA" id="ARBA00022989"/>
    </source>
</evidence>
<dbReference type="KEGG" id="pbar:105422069"/>
<dbReference type="Proteomes" id="UP000504615">
    <property type="component" value="Unplaced"/>
</dbReference>
<dbReference type="PANTHER" id="PTHR21137:SF37">
    <property type="entry name" value="ODORANT RECEPTOR 46A, ISOFORM B-RELATED"/>
    <property type="match status" value="1"/>
</dbReference>
<name>A0A6I9VQ92_9HYME</name>
<evidence type="ECO:0000256" key="7">
    <source>
        <dbReference type="ARBA" id="ARBA00023170"/>
    </source>
</evidence>
<evidence type="ECO:0000256" key="4">
    <source>
        <dbReference type="ARBA" id="ARBA00022725"/>
    </source>
</evidence>
<dbReference type="PROSITE" id="PS51257">
    <property type="entry name" value="PROKAR_LIPOPROTEIN"/>
    <property type="match status" value="1"/>
</dbReference>
<comment type="caution">
    <text evidence="12">Lacks conserved residue(s) required for the propagation of feature annotation.</text>
</comment>
<keyword evidence="3 12" id="KW-0812">Transmembrane</keyword>
<evidence type="ECO:0000256" key="8">
    <source>
        <dbReference type="ARBA" id="ARBA00023224"/>
    </source>
</evidence>
<dbReference type="GO" id="GO:0005549">
    <property type="term" value="F:odorant binding"/>
    <property type="evidence" value="ECO:0007669"/>
    <property type="project" value="InterPro"/>
</dbReference>
<comment type="subunit">
    <text evidence="11">Interacts with Orco. Complexes exist early in the endomembrane system in olfactory sensory neurons (OSNs), coupling these complexes to the conserved ciliary trafficking pathway.</text>
</comment>
<evidence type="ECO:0000256" key="9">
    <source>
        <dbReference type="ARBA" id="ARBA00037764"/>
    </source>
</evidence>
<keyword evidence="4 12" id="KW-0552">Olfaction</keyword>
<evidence type="ECO:0000256" key="2">
    <source>
        <dbReference type="ARBA" id="ARBA00022606"/>
    </source>
</evidence>
<dbReference type="GO" id="GO:0005886">
    <property type="term" value="C:plasma membrane"/>
    <property type="evidence" value="ECO:0007669"/>
    <property type="project" value="UniProtKB-SubCell"/>
</dbReference>
<proteinExistence type="inferred from homology"/>
<accession>A0A6I9VQ92</accession>
<evidence type="ECO:0000256" key="3">
    <source>
        <dbReference type="ARBA" id="ARBA00022692"/>
    </source>
</evidence>
<keyword evidence="8 12" id="KW-0807">Transducer</keyword>
<gene>
    <name evidence="14" type="primary">LOC105422069</name>
</gene>
<keyword evidence="13" id="KW-1185">Reference proteome</keyword>
<dbReference type="OrthoDB" id="6597368at2759"/>
<organism evidence="13 14">
    <name type="scientific">Pogonomyrmex barbatus</name>
    <name type="common">red harvester ant</name>
    <dbReference type="NCBI Taxonomy" id="144034"/>
    <lineage>
        <taxon>Eukaryota</taxon>
        <taxon>Metazoa</taxon>
        <taxon>Ecdysozoa</taxon>
        <taxon>Arthropoda</taxon>
        <taxon>Hexapoda</taxon>
        <taxon>Insecta</taxon>
        <taxon>Pterygota</taxon>
        <taxon>Neoptera</taxon>
        <taxon>Endopterygota</taxon>
        <taxon>Hymenoptera</taxon>
        <taxon>Apocrita</taxon>
        <taxon>Aculeata</taxon>
        <taxon>Formicoidea</taxon>
        <taxon>Formicidae</taxon>
        <taxon>Myrmicinae</taxon>
        <taxon>Pogonomyrmex</taxon>
    </lineage>
</organism>
<evidence type="ECO:0000256" key="11">
    <source>
        <dbReference type="ARBA" id="ARBA00038679"/>
    </source>
</evidence>
<sequence length="370" mass="43030">MRVLKFTLLICAFAGCWQPLSWTSLFKHIIYKTYAMFLVSALYIFSISQFMNIVLNVENSDEFTDSLYMMLTVFVAGYKQVYMWIDRKNVMVKINILMEKPFAACETREIMIQQKFEKMVQNNTLRYLILVLMTITSIVLTSVCTELKNRNLTYKAWVPFNYSYPAVYLFVYIHQLIGMAISGIVNVACESVICGLLLHICCQIEILEYRLTKITHDESILHDCIYHHNRIFKYAYTVNNMFAKIIALQFAVSMLVVCSNLYRIAMAKDYAIIVSLMLYTGAILAQIFIYCWFGNEVKIKSLHLANSIYNNVEWSTLSNRSKKDLLIIMKRAMAPIEFSSMYILTMNLDSFVALLKMSYSAFNLLHQTQE</sequence>
<dbReference type="GeneID" id="105422069"/>
<keyword evidence="5 12" id="KW-1133">Transmembrane helix</keyword>
<comment type="function">
    <text evidence="9">Odorant receptor which mediates acceptance or avoidance behavior, depending on its substrates. The odorant receptor repertoire encodes a large collection of odor stimuli that vary widely in identity, intensity, and duration. May form a complex with Orco to form odorant-sensing units, providing sensitive and prolonged odorant signaling and calcium permeability.</text>
</comment>
<keyword evidence="6 12" id="KW-0472">Membrane</keyword>
<comment type="subcellular location">
    <subcellularLocation>
        <location evidence="12">Cell membrane</location>
        <topology evidence="12">Multi-pass membrane protein</topology>
    </subcellularLocation>
    <subcellularLocation>
        <location evidence="1">Membrane</location>
        <topology evidence="1">Multi-pass membrane protein</topology>
    </subcellularLocation>
</comment>
<evidence type="ECO:0000313" key="14">
    <source>
        <dbReference type="RefSeq" id="XP_011629601.1"/>
    </source>
</evidence>
<feature type="transmembrane region" description="Helical" evidence="12">
    <location>
        <begin position="67"/>
        <end position="85"/>
    </location>
</feature>
<keyword evidence="7 12" id="KW-0675">Receptor</keyword>
<evidence type="ECO:0000256" key="6">
    <source>
        <dbReference type="ARBA" id="ARBA00023136"/>
    </source>
</evidence>
<dbReference type="RefSeq" id="XP_011629601.1">
    <property type="nucleotide sequence ID" value="XM_011631299.2"/>
</dbReference>
<reference evidence="14" key="1">
    <citation type="submission" date="2025-08" db="UniProtKB">
        <authorList>
            <consortium name="RefSeq"/>
        </authorList>
    </citation>
    <scope>IDENTIFICATION</scope>
</reference>
<dbReference type="Pfam" id="PF02949">
    <property type="entry name" value="7tm_6"/>
    <property type="match status" value="1"/>
</dbReference>
<dbReference type="PANTHER" id="PTHR21137">
    <property type="entry name" value="ODORANT RECEPTOR"/>
    <property type="match status" value="1"/>
</dbReference>
<protein>
    <recommendedName>
        <fullName evidence="12">Odorant receptor</fullName>
    </recommendedName>
</protein>
<feature type="transmembrane region" description="Helical" evidence="12">
    <location>
        <begin position="270"/>
        <end position="293"/>
    </location>
</feature>
<feature type="transmembrane region" description="Helical" evidence="12">
    <location>
        <begin position="241"/>
        <end position="264"/>
    </location>
</feature>
<evidence type="ECO:0000256" key="1">
    <source>
        <dbReference type="ARBA" id="ARBA00004141"/>
    </source>
</evidence>
<evidence type="ECO:0000256" key="10">
    <source>
        <dbReference type="ARBA" id="ARBA00037946"/>
    </source>
</evidence>
<dbReference type="InterPro" id="IPR004117">
    <property type="entry name" value="7tm6_olfct_rcpt"/>
</dbReference>
<evidence type="ECO:0000313" key="13">
    <source>
        <dbReference type="Proteomes" id="UP000504615"/>
    </source>
</evidence>
<evidence type="ECO:0000256" key="12">
    <source>
        <dbReference type="RuleBase" id="RU351113"/>
    </source>
</evidence>
<dbReference type="GO" id="GO:0007165">
    <property type="term" value="P:signal transduction"/>
    <property type="evidence" value="ECO:0007669"/>
    <property type="project" value="UniProtKB-KW"/>
</dbReference>
<feature type="transmembrane region" description="Helical" evidence="12">
    <location>
        <begin position="33"/>
        <end position="55"/>
    </location>
</feature>